<dbReference type="GO" id="GO:0008574">
    <property type="term" value="F:plus-end-directed microtubule motor activity"/>
    <property type="evidence" value="ECO:0007669"/>
    <property type="project" value="TreeGrafter"/>
</dbReference>
<evidence type="ECO:0000256" key="2">
    <source>
        <dbReference type="ARBA" id="ARBA00022490"/>
    </source>
</evidence>
<feature type="coiled-coil region" evidence="5">
    <location>
        <begin position="773"/>
        <end position="872"/>
    </location>
</feature>
<protein>
    <submittedName>
        <fullName evidence="8">Phage tail tape measure protein, TP901 family</fullName>
    </submittedName>
</protein>
<evidence type="ECO:0000256" key="6">
    <source>
        <dbReference type="SAM" id="MobiDB-lite"/>
    </source>
</evidence>
<reference evidence="8 9" key="1">
    <citation type="submission" date="2017-04" db="EMBL/GenBank/DDBJ databases">
        <title>Monoglobus pectinilyticus 14 draft genome.</title>
        <authorList>
            <person name="Kim C."/>
            <person name="Rosendale D.I."/>
            <person name="Kelly W.J."/>
            <person name="Tannock G.W."/>
            <person name="Patchett M.L."/>
            <person name="Jordens J.Z."/>
        </authorList>
    </citation>
    <scope>NUCLEOTIDE SEQUENCE [LARGE SCALE GENOMIC DNA]</scope>
    <source>
        <strain evidence="8 9">14</strain>
    </source>
</reference>
<evidence type="ECO:0000313" key="9">
    <source>
        <dbReference type="Proteomes" id="UP000235589"/>
    </source>
</evidence>
<dbReference type="GO" id="GO:0051231">
    <property type="term" value="P:spindle elongation"/>
    <property type="evidence" value="ECO:0007669"/>
    <property type="project" value="TreeGrafter"/>
</dbReference>
<accession>A0A2K9NYU0</accession>
<dbReference type="InterPro" id="IPR010090">
    <property type="entry name" value="Phage_tape_meas"/>
</dbReference>
<feature type="coiled-coil region" evidence="5">
    <location>
        <begin position="1320"/>
        <end position="1354"/>
    </location>
</feature>
<organism evidence="8 9">
    <name type="scientific">Monoglobus pectinilyticus</name>
    <dbReference type="NCBI Taxonomy" id="1981510"/>
    <lineage>
        <taxon>Bacteria</taxon>
        <taxon>Bacillati</taxon>
        <taxon>Bacillota</taxon>
        <taxon>Clostridia</taxon>
        <taxon>Monoglobales</taxon>
        <taxon>Monoglobaceae</taxon>
        <taxon>Monoglobus</taxon>
    </lineage>
</organism>
<feature type="domain" description="Phage tail tape measure protein" evidence="7">
    <location>
        <begin position="286"/>
        <end position="467"/>
    </location>
</feature>
<dbReference type="NCBIfam" id="TIGR01760">
    <property type="entry name" value="tape_meas_TP901"/>
    <property type="match status" value="1"/>
</dbReference>
<feature type="coiled-coil region" evidence="5">
    <location>
        <begin position="676"/>
        <end position="719"/>
    </location>
</feature>
<evidence type="ECO:0000256" key="4">
    <source>
        <dbReference type="ARBA" id="ARBA00023212"/>
    </source>
</evidence>
<dbReference type="GO" id="GO:0072686">
    <property type="term" value="C:mitotic spindle"/>
    <property type="evidence" value="ECO:0007669"/>
    <property type="project" value="TreeGrafter"/>
</dbReference>
<name>A0A2K9NYU0_9FIRM</name>
<sequence length="1797" mass="196630">MSGNLGELTVKFTGDASSLSSTISKVQSELSGMNAMSQKGVKSIAEQTRQMGGYDKIVAKSAESLKQKRSILAETEKAYKQNTKQLNENIKGLNGQKSAIGSLMTSKKAEIQALESANAGLNKNSQAYKDNVKAIQWTQNEYKGLQKQHDEVSKSILSNESALKRESAAYNSAKSAVSNASKQYESLAQNQKAIVNMEKALNLQDVGESWQKAGQSINAITKPIQLASVALAAGGVASAKFAIDFEDNFANVKKTVDGTPQQLQEVRQGIIDLSTTGIDGRNAIPQTTAQLTELAAAGGQLGIKTENIVGFTETMAQMGTATNLAGEQGAKTLARFMNVAGVSQDQVGNLGSSIVDLGNNFATTEAEIADMAMYMGSTGANVGISAQDVLAYSTALSSLGAEAASGGSAVSRIWMQMHQSVAEGGEDLETFAELSGKSSEEFKEQWNTDASGAFQDFLKGLSKTDDQISTLSNLGFNNIRDLQALQKLAGSSGIDLLADALEHSNTAWAEGTALQKEFNAKAETTASQVQITKNNLVEAARGIGETFLPTIKNVSGGIKDFAQNIANMSDDSKQRLINIGTGLIGMGAGAKVIAGTTKGIGNFVESLGKLGTVAPTVASVGRISLAAAAGIIAVTGAVALGTAAYHAYQNAQIDVVKVTGKLVQATKDSLKEYNKIQGYKTQAQQLEATIKTSTDTKEIEKAQKKLDELKAQVEQEYNVEITVNDNGFGGEFDKIEGKAKSDLLSNRADLQNQLNDSDFSKAIKNTEDFSSGLKEAENDVQRYSSALGEYKDLTSSFESAQKNLNEQLQSGSIDAEQYNNKMSELQKNYSSAQEKVRNAYGVSANDPVAGWLLDAERRVSEFSSKLDKSEAEVQQYKEGIQGVADVTSALVPKQLADGEFERALSGINTTLGDVKNYTKEMGYDDFARGITEQLTVAQQGLDNIYQVAQGSTEGIGNFFSDFVSNAELAGASSDDIAKSMANIGTSLMQNGADGNVVADIINSLNELPEDKTVAINAEGNGLEVIDKIGKEPVTQEVNQEVNEAETPEPEPVTQEVEQEVEPAPTEEPEPVTQEVQQEVEEAPTESPEPVTQEVKQEVEEAPNADFEPVTQTINLEVGEVPTPDNLVVKGKVDYELGTMPQVEPPTITGTANYNLGITPTSVPEVLGTANYNLGTAPTSAPDISGVANYKGNFPSSAPTLHGTVVYKAEIQGAPKAKGDKNFPGGMAMINDEKGTSDPRELVEYGGRGYIFEGRDVVLPLPEHAKIYTAKQTKQIMSGAGIPRYASGKNNEDWENAKSDREHIRKTSYNIIPAWEELEWLDQMKQKFASDAEVIKEIEEEIVNYTREMWSQNLESMEFALDMGWTSQEEYYNNLAVYRDENFAPDTQEWKDATLKLHKYSQQLIDDANKASKAYIDLHASINDWGEMGTSMGAVWQTVNQRNVQAAKNGLITWEDYFDTRLDYTEQFLDGYLNYSNDWIENEKEYNNMSAADTIAAVNRQKKEVQKYFEELGELTNEEKVAKIKIEAELDRKSYDAVRDKLSEWEDDADWTEKQAGVYGWEEIGENKLDFYQRKIDKYTQWSQDESLDPTKQQYARRQADEMKMKLYEATEDRYDEMLDMAKDRMDEVKDLLDDKLSALEESWEVEDRAEDKAETLSDIEKYKNAVTIEGKQKYQEALDKLKEIERDEQRYQIEQENNAIIKQMEAEYKALEDEKANILQQTKEANLKVASVVEPLEQSINANMDNMASRIEAAIKEIKPSITVTQNITSNINDGTDGILYHNKVLSKTVTAVGGQK</sequence>
<dbReference type="Proteomes" id="UP000235589">
    <property type="component" value="Chromosome"/>
</dbReference>
<dbReference type="InterPro" id="IPR047149">
    <property type="entry name" value="KIF11-like"/>
</dbReference>
<feature type="compositionally biased region" description="Acidic residues" evidence="6">
    <location>
        <begin position="1056"/>
        <end position="1069"/>
    </location>
</feature>
<comment type="subcellular location">
    <subcellularLocation>
        <location evidence="1">Cytoplasm</location>
        <location evidence="1">Cytoskeleton</location>
    </subcellularLocation>
</comment>
<dbReference type="OrthoDB" id="28713at2"/>
<feature type="region of interest" description="Disordered" evidence="6">
    <location>
        <begin position="1038"/>
        <end position="1090"/>
    </location>
</feature>
<feature type="coiled-coil region" evidence="5">
    <location>
        <begin position="76"/>
        <end position="131"/>
    </location>
</feature>
<dbReference type="KEGG" id="mpec:B9O19_00020"/>
<keyword evidence="2" id="KW-0963">Cytoplasm</keyword>
<evidence type="ECO:0000256" key="5">
    <source>
        <dbReference type="SAM" id="Coils"/>
    </source>
</evidence>
<feature type="coiled-coil region" evidence="5">
    <location>
        <begin position="1674"/>
        <end position="1728"/>
    </location>
</feature>
<dbReference type="GeneID" id="98061454"/>
<evidence type="ECO:0000259" key="7">
    <source>
        <dbReference type="Pfam" id="PF10145"/>
    </source>
</evidence>
<dbReference type="EMBL" id="CP020991">
    <property type="protein sequence ID" value="AUO18207.1"/>
    <property type="molecule type" value="Genomic_DNA"/>
</dbReference>
<evidence type="ECO:0000256" key="3">
    <source>
        <dbReference type="ARBA" id="ARBA00023175"/>
    </source>
</evidence>
<keyword evidence="3" id="KW-0505">Motor protein</keyword>
<gene>
    <name evidence="8" type="ORF">B9O19_00020</name>
</gene>
<dbReference type="PANTHER" id="PTHR47970:SF12">
    <property type="entry name" value="KINESIN FAMILY MEMBER 11"/>
    <property type="match status" value="1"/>
</dbReference>
<dbReference type="PANTHER" id="PTHR47970">
    <property type="entry name" value="KINESIN-LIKE PROTEIN KIF11"/>
    <property type="match status" value="1"/>
</dbReference>
<dbReference type="RefSeq" id="WP_102364566.1">
    <property type="nucleotide sequence ID" value="NZ_CP020991.1"/>
</dbReference>
<proteinExistence type="predicted"/>
<dbReference type="Pfam" id="PF10145">
    <property type="entry name" value="PhageMin_Tail"/>
    <property type="match status" value="1"/>
</dbReference>
<evidence type="ECO:0000313" key="8">
    <source>
        <dbReference type="EMBL" id="AUO18207.1"/>
    </source>
</evidence>
<keyword evidence="4" id="KW-0206">Cytoskeleton</keyword>
<dbReference type="GO" id="GO:0005876">
    <property type="term" value="C:spindle microtubule"/>
    <property type="evidence" value="ECO:0007669"/>
    <property type="project" value="TreeGrafter"/>
</dbReference>
<keyword evidence="5" id="KW-0175">Coiled coil</keyword>
<keyword evidence="9" id="KW-1185">Reference proteome</keyword>
<evidence type="ECO:0000256" key="1">
    <source>
        <dbReference type="ARBA" id="ARBA00004245"/>
    </source>
</evidence>